<name>A0A0D0B1N9_9AGAM</name>
<reference evidence="1 2" key="1">
    <citation type="submission" date="2014-04" db="EMBL/GenBank/DDBJ databases">
        <authorList>
            <consortium name="DOE Joint Genome Institute"/>
            <person name="Kuo A."/>
            <person name="Ruytinx J."/>
            <person name="Rineau F."/>
            <person name="Colpaert J."/>
            <person name="Kohler A."/>
            <person name="Nagy L.G."/>
            <person name="Floudas D."/>
            <person name="Copeland A."/>
            <person name="Barry K.W."/>
            <person name="Cichocki N."/>
            <person name="Veneault-Fourrey C."/>
            <person name="LaButti K."/>
            <person name="Lindquist E.A."/>
            <person name="Lipzen A."/>
            <person name="Lundell T."/>
            <person name="Morin E."/>
            <person name="Murat C."/>
            <person name="Sun H."/>
            <person name="Tunlid A."/>
            <person name="Henrissat B."/>
            <person name="Grigoriev I.V."/>
            <person name="Hibbett D.S."/>
            <person name="Martin F."/>
            <person name="Nordberg H.P."/>
            <person name="Cantor M.N."/>
            <person name="Hua S.X."/>
        </authorList>
    </citation>
    <scope>NUCLEOTIDE SEQUENCE [LARGE SCALE GENOMIC DNA]</scope>
    <source>
        <strain evidence="1 2">UH-Slu-Lm8-n1</strain>
    </source>
</reference>
<keyword evidence="2" id="KW-1185">Reference proteome</keyword>
<dbReference type="AlphaFoldDB" id="A0A0D0B1N9"/>
<evidence type="ECO:0000313" key="2">
    <source>
        <dbReference type="Proteomes" id="UP000054485"/>
    </source>
</evidence>
<evidence type="ECO:0000313" key="1">
    <source>
        <dbReference type="EMBL" id="KIK47916.1"/>
    </source>
</evidence>
<gene>
    <name evidence="1" type="ORF">CY34DRAFT_798784</name>
</gene>
<proteinExistence type="predicted"/>
<organism evidence="1 2">
    <name type="scientific">Suillus luteus UH-Slu-Lm8-n1</name>
    <dbReference type="NCBI Taxonomy" id="930992"/>
    <lineage>
        <taxon>Eukaryota</taxon>
        <taxon>Fungi</taxon>
        <taxon>Dikarya</taxon>
        <taxon>Basidiomycota</taxon>
        <taxon>Agaricomycotina</taxon>
        <taxon>Agaricomycetes</taxon>
        <taxon>Agaricomycetidae</taxon>
        <taxon>Boletales</taxon>
        <taxon>Suillineae</taxon>
        <taxon>Suillaceae</taxon>
        <taxon>Suillus</taxon>
    </lineage>
</organism>
<dbReference type="InParanoid" id="A0A0D0B1N9"/>
<protein>
    <submittedName>
        <fullName evidence="1">Uncharacterized protein</fullName>
    </submittedName>
</protein>
<accession>A0A0D0B1N9</accession>
<dbReference type="HOGENOM" id="CLU_3051952_0_0_1"/>
<sequence length="54" mass="5983">MVDLHLNPLLGTVKLKHAYVSGIIFMPDELHILCMLPHAATTPFCALPQITIML</sequence>
<reference evidence="2" key="2">
    <citation type="submission" date="2015-01" db="EMBL/GenBank/DDBJ databases">
        <title>Evolutionary Origins and Diversification of the Mycorrhizal Mutualists.</title>
        <authorList>
            <consortium name="DOE Joint Genome Institute"/>
            <consortium name="Mycorrhizal Genomics Consortium"/>
            <person name="Kohler A."/>
            <person name="Kuo A."/>
            <person name="Nagy L.G."/>
            <person name="Floudas D."/>
            <person name="Copeland A."/>
            <person name="Barry K.W."/>
            <person name="Cichocki N."/>
            <person name="Veneault-Fourrey C."/>
            <person name="LaButti K."/>
            <person name="Lindquist E.A."/>
            <person name="Lipzen A."/>
            <person name="Lundell T."/>
            <person name="Morin E."/>
            <person name="Murat C."/>
            <person name="Riley R."/>
            <person name="Ohm R."/>
            <person name="Sun H."/>
            <person name="Tunlid A."/>
            <person name="Henrissat B."/>
            <person name="Grigoriev I.V."/>
            <person name="Hibbett D.S."/>
            <person name="Martin F."/>
        </authorList>
    </citation>
    <scope>NUCLEOTIDE SEQUENCE [LARGE SCALE GENOMIC DNA]</scope>
    <source>
        <strain evidence="2">UH-Slu-Lm8-n1</strain>
    </source>
</reference>
<dbReference type="EMBL" id="KN835142">
    <property type="protein sequence ID" value="KIK47916.1"/>
    <property type="molecule type" value="Genomic_DNA"/>
</dbReference>
<dbReference type="Proteomes" id="UP000054485">
    <property type="component" value="Unassembled WGS sequence"/>
</dbReference>